<keyword evidence="5" id="KW-0732">Signal</keyword>
<dbReference type="SMART" id="SM00926">
    <property type="entry name" value="Molybdop_Fe4S4"/>
    <property type="match status" value="1"/>
</dbReference>
<evidence type="ECO:0000259" key="9">
    <source>
        <dbReference type="PROSITE" id="PS51669"/>
    </source>
</evidence>
<evidence type="ECO:0000256" key="3">
    <source>
        <dbReference type="ARBA" id="ARBA00022505"/>
    </source>
</evidence>
<evidence type="ECO:0000256" key="4">
    <source>
        <dbReference type="ARBA" id="ARBA00022723"/>
    </source>
</evidence>
<evidence type="ECO:0000313" key="11">
    <source>
        <dbReference type="Proteomes" id="UP000477311"/>
    </source>
</evidence>
<gene>
    <name evidence="10" type="ORF">G4L39_10200</name>
</gene>
<dbReference type="SUPFAM" id="SSF50692">
    <property type="entry name" value="ADC-like"/>
    <property type="match status" value="1"/>
</dbReference>
<comment type="caution">
    <text evidence="10">The sequence shown here is derived from an EMBL/GenBank/DDBJ whole genome shotgun (WGS) entry which is preliminary data.</text>
</comment>
<dbReference type="GO" id="GO:0016491">
    <property type="term" value="F:oxidoreductase activity"/>
    <property type="evidence" value="ECO:0007669"/>
    <property type="project" value="UniProtKB-KW"/>
</dbReference>
<reference evidence="10 11" key="1">
    <citation type="submission" date="2020-02" db="EMBL/GenBank/DDBJ databases">
        <title>Draft genome sequence of Limisphaera ngatamarikiensis NGM72.4T, a thermophilic Verrucomicrobia grouped in subdivision 3.</title>
        <authorList>
            <person name="Carere C.R."/>
            <person name="Steen J."/>
            <person name="Hugenholtz P."/>
            <person name="Stott M.B."/>
        </authorList>
    </citation>
    <scope>NUCLEOTIDE SEQUENCE [LARGE SCALE GENOMIC DNA]</scope>
    <source>
        <strain evidence="10 11">NGM72.4</strain>
    </source>
</reference>
<keyword evidence="3" id="KW-0500">Molybdenum</keyword>
<protein>
    <submittedName>
        <fullName evidence="10">Molybdopterin-dependent oxidoreductase</fullName>
    </submittedName>
</protein>
<dbReference type="Pfam" id="PF04879">
    <property type="entry name" value="Molybdop_Fe4S4"/>
    <property type="match status" value="1"/>
</dbReference>
<proteinExistence type="inferred from homology"/>
<keyword evidence="7" id="KW-0408">Iron</keyword>
<evidence type="ECO:0000313" key="10">
    <source>
        <dbReference type="EMBL" id="NGO39762.1"/>
    </source>
</evidence>
<keyword evidence="4" id="KW-0479">Metal-binding</keyword>
<evidence type="ECO:0000256" key="5">
    <source>
        <dbReference type="ARBA" id="ARBA00022729"/>
    </source>
</evidence>
<keyword evidence="6" id="KW-0560">Oxidoreductase</keyword>
<dbReference type="InterPro" id="IPR006657">
    <property type="entry name" value="MoPterin_dinucl-bd_dom"/>
</dbReference>
<dbReference type="CDD" id="cd02780">
    <property type="entry name" value="MopB_CT_Tetrathionate_Arsenate-R"/>
    <property type="match status" value="1"/>
</dbReference>
<dbReference type="PANTHER" id="PTHR43742">
    <property type="entry name" value="TRIMETHYLAMINE-N-OXIDE REDUCTASE"/>
    <property type="match status" value="1"/>
</dbReference>
<dbReference type="Proteomes" id="UP000477311">
    <property type="component" value="Unassembled WGS sequence"/>
</dbReference>
<dbReference type="PROSITE" id="PS51669">
    <property type="entry name" value="4FE4S_MOW_BIS_MGD"/>
    <property type="match status" value="1"/>
</dbReference>
<keyword evidence="2" id="KW-0004">4Fe-4S</keyword>
<evidence type="ECO:0000256" key="1">
    <source>
        <dbReference type="ARBA" id="ARBA00010312"/>
    </source>
</evidence>
<dbReference type="InterPro" id="IPR050612">
    <property type="entry name" value="Prok_Mopterin_Oxidored"/>
</dbReference>
<dbReference type="PROSITE" id="PS51318">
    <property type="entry name" value="TAT"/>
    <property type="match status" value="1"/>
</dbReference>
<dbReference type="GO" id="GO:0051539">
    <property type="term" value="F:4 iron, 4 sulfur cluster binding"/>
    <property type="evidence" value="ECO:0007669"/>
    <property type="project" value="UniProtKB-KW"/>
</dbReference>
<dbReference type="SUPFAM" id="SSF53706">
    <property type="entry name" value="Formate dehydrogenase/DMSO reductase, domains 1-3"/>
    <property type="match status" value="1"/>
</dbReference>
<dbReference type="InterPro" id="IPR037946">
    <property type="entry name" value="MopB_CT_Tetrathionate"/>
</dbReference>
<dbReference type="Gene3D" id="3.30.200.210">
    <property type="match status" value="1"/>
</dbReference>
<dbReference type="InterPro" id="IPR006963">
    <property type="entry name" value="Mopterin_OxRdtase_4Fe-4S_dom"/>
</dbReference>
<dbReference type="InterPro" id="IPR006311">
    <property type="entry name" value="TAT_signal"/>
</dbReference>
<dbReference type="PANTHER" id="PTHR43742:SF9">
    <property type="entry name" value="TETRATHIONATE REDUCTASE SUBUNIT A"/>
    <property type="match status" value="1"/>
</dbReference>
<keyword evidence="8" id="KW-0411">Iron-sulfur</keyword>
<evidence type="ECO:0000256" key="6">
    <source>
        <dbReference type="ARBA" id="ARBA00023002"/>
    </source>
</evidence>
<keyword evidence="11" id="KW-1185">Reference proteome</keyword>
<dbReference type="InterPro" id="IPR009010">
    <property type="entry name" value="Asp_de-COase-like_dom_sf"/>
</dbReference>
<sequence length="1095" mass="121184">MKRHPVHGSEGLSRRTFLERSGALLGGSLLTRAMNANAAEGRILISSRPDAPYELARPENCLYSVCLNCNTGCGIKVKIQNGVVTKIDGNPYNPWTLFPHLPGSASPFDAVYVDGSICPKGQAGLQTAYDPYRIRKVLKRAGKRGENRWITIDFDQAIREIVEGGKLFAHVPGEENREVEGLRSLLALRDPKVAAAMASDIAALWKEKDPRNKAELMARFKQKYAAHLNALIDPDHPDLGPRNNQFVIAWGRLKGGRADFIRRFGSAFGTLNLHGHTTVCQGSLYFACKAMSEQYRNGGFDGGQKFYWQADTENAEFILYVGANVFEGNYGPPNQTVRLTENIVQGRTRIAVVDPRFSKLASKAWKWLPIKPGTDGALAMAFLRWLFEHGAYDARFLSAANKAAATAAGETTWTNATWLVEIHDGRPGAFARAADHGLARPEKRTVQTGKGPTEYEEKFFLVRQGDRFVPFDPNDVSQPVVGDLFVDAALPDGTRVKSALQIIREEAFRHSFEEWCAICELAPHDVEAVVAELARHGKRAAVDLHRGVSQHTNGFYNVLAWYTVNALLGNFDWQGGMSAPKTYPYNGSQGGPYNLTYTPGAIPTFGISIIRHEVAYEETTLFEGYPARRNWYPLSSDIYQEIIPSIGDAYPYPVKVLLMYMGAPTYALPAGHTNIEILQDVNKLPLFIASDILIGTTSMYADYIFPDLSYLERWEFHGSHPNINLSVQPVRQPVMSPVPETCRVYGQEMPICLESLLMALAEKLALPAFGPDALGPGEPLTHYDHFYLKAVANLAAGTRPDGSEAVPDADARELELFLTARRHLPRCVFDPDRWRAAAGERWWAKVVHVLNRGGRFQDAAAMKKAAPRLPNPYGKLLCLYQEKTAKYRHSATGQPYIAHAAYVPLADYQGRPLDGLRQGYDLQLITHRVINATKSRTISNYWLHPLMPENTVLINPRDAHRLGLRDGDAVKVVSATNPDGVWPVAPGLRKPMIGRVQLTETIRPGVISFALGWGHWATGAADVVIDGHRVPGDPRRATGIHANAAMWTDPTLKNTCLLDPVGGSVSFYDTVVRLEKMPPGTLPPLRGRLLREAHA</sequence>
<dbReference type="GO" id="GO:0046872">
    <property type="term" value="F:metal ion binding"/>
    <property type="evidence" value="ECO:0007669"/>
    <property type="project" value="UniProtKB-KW"/>
</dbReference>
<feature type="domain" description="4Fe-4S Mo/W bis-MGD-type" evidence="9">
    <location>
        <begin position="59"/>
        <end position="132"/>
    </location>
</feature>
<organism evidence="10 11">
    <name type="scientific">Limisphaera ngatamarikiensis</name>
    <dbReference type="NCBI Taxonomy" id="1324935"/>
    <lineage>
        <taxon>Bacteria</taxon>
        <taxon>Pseudomonadati</taxon>
        <taxon>Verrucomicrobiota</taxon>
        <taxon>Verrucomicrobiia</taxon>
        <taxon>Limisphaerales</taxon>
        <taxon>Limisphaeraceae</taxon>
        <taxon>Limisphaera</taxon>
    </lineage>
</organism>
<accession>A0A6M1RYE0</accession>
<dbReference type="AlphaFoldDB" id="A0A6M1RYE0"/>
<dbReference type="Pfam" id="PF00384">
    <property type="entry name" value="Molybdopterin"/>
    <property type="match status" value="1"/>
</dbReference>
<dbReference type="GO" id="GO:0043546">
    <property type="term" value="F:molybdopterin cofactor binding"/>
    <property type="evidence" value="ECO:0007669"/>
    <property type="project" value="InterPro"/>
</dbReference>
<dbReference type="RefSeq" id="WP_165107982.1">
    <property type="nucleotide sequence ID" value="NZ_JAAKYA010000071.1"/>
</dbReference>
<evidence type="ECO:0000256" key="7">
    <source>
        <dbReference type="ARBA" id="ARBA00023004"/>
    </source>
</evidence>
<evidence type="ECO:0000256" key="2">
    <source>
        <dbReference type="ARBA" id="ARBA00022485"/>
    </source>
</evidence>
<evidence type="ECO:0000256" key="8">
    <source>
        <dbReference type="ARBA" id="ARBA00023014"/>
    </source>
</evidence>
<dbReference type="Gene3D" id="3.40.50.740">
    <property type="match status" value="1"/>
</dbReference>
<comment type="similarity">
    <text evidence="1">Belongs to the prokaryotic molybdopterin-containing oxidoreductase family.</text>
</comment>
<dbReference type="Gene3D" id="3.40.228.10">
    <property type="entry name" value="Dimethylsulfoxide Reductase, domain 2"/>
    <property type="match status" value="1"/>
</dbReference>
<dbReference type="Gene3D" id="2.40.40.20">
    <property type="match status" value="1"/>
</dbReference>
<name>A0A6M1RYE0_9BACT</name>
<dbReference type="EMBL" id="JAAKYA010000071">
    <property type="protein sequence ID" value="NGO39762.1"/>
    <property type="molecule type" value="Genomic_DNA"/>
</dbReference>
<dbReference type="InterPro" id="IPR006656">
    <property type="entry name" value="Mopterin_OxRdtase"/>
</dbReference>
<dbReference type="Pfam" id="PF01568">
    <property type="entry name" value="Molydop_binding"/>
    <property type="match status" value="1"/>
</dbReference>